<dbReference type="InterPro" id="IPR036291">
    <property type="entry name" value="NAD(P)-bd_dom_sf"/>
</dbReference>
<dbReference type="Gene3D" id="3.90.25.10">
    <property type="entry name" value="UDP-galactose 4-epimerase, domain 1"/>
    <property type="match status" value="1"/>
</dbReference>
<feature type="non-terminal residue" evidence="4">
    <location>
        <position position="1"/>
    </location>
</feature>
<dbReference type="InterPro" id="IPR008030">
    <property type="entry name" value="NmrA-like"/>
</dbReference>
<dbReference type="InterPro" id="IPR051164">
    <property type="entry name" value="NmrA-like_oxidored"/>
</dbReference>
<name>A0A3E2HCG2_SCYLI</name>
<evidence type="ECO:0000313" key="5">
    <source>
        <dbReference type="Proteomes" id="UP000258309"/>
    </source>
</evidence>
<accession>A0A3E2HCG2</accession>
<feature type="non-terminal residue" evidence="4">
    <location>
        <position position="367"/>
    </location>
</feature>
<sequence>MASYKTSKIFVIGGTGAQGIPVVRGLVEDKKYFCRILTRSAINPRAKLLESFGNVEFLEGTFADEDIIRAGLRGCDGAFVNIDGFNTGEKTEIYWTIRIYELALEEGIKFFVYGNLDYTYKKSGYNPKARVGHYDGKGRIAEWIQQQTKDNKNRMGAAIFTTGPYIEMTIAPGTLMTPTIEDGVVTWRVPLGDGAVPHVALDDCAYYVRWLFDNPHRANGMDLEVSIDHIRYADLAAAFQKVTGHPAQYIDTTIEEYWKSGPMATVADQPAGYNADPTDKATMSFRDNFSGFWYSWKHSGGNKGIIRRDYALLDEIFPGRISSAEEYFRREDDKGRKEGLGGLFERLEKKSVKPILKIGEDKRRGKL</sequence>
<dbReference type="PANTHER" id="PTHR42748:SF14">
    <property type="entry name" value="SNOAL-LIKE DOMAIN-CONTAINING PROTEIN"/>
    <property type="match status" value="1"/>
</dbReference>
<evidence type="ECO:0000256" key="2">
    <source>
        <dbReference type="ARBA" id="ARBA00022857"/>
    </source>
</evidence>
<dbReference type="OrthoDB" id="300709at2759"/>
<dbReference type="Gene3D" id="3.40.50.720">
    <property type="entry name" value="NAD(P)-binding Rossmann-like Domain"/>
    <property type="match status" value="1"/>
</dbReference>
<evidence type="ECO:0000259" key="3">
    <source>
        <dbReference type="Pfam" id="PF05368"/>
    </source>
</evidence>
<feature type="domain" description="NmrA-like" evidence="3">
    <location>
        <begin position="6"/>
        <end position="259"/>
    </location>
</feature>
<dbReference type="PANTHER" id="PTHR42748">
    <property type="entry name" value="NITROGEN METABOLITE REPRESSION PROTEIN NMRA FAMILY MEMBER"/>
    <property type="match status" value="1"/>
</dbReference>
<dbReference type="Pfam" id="PF05368">
    <property type="entry name" value="NmrA"/>
    <property type="match status" value="1"/>
</dbReference>
<gene>
    <name evidence="4" type="ORF">B7463_g5229</name>
</gene>
<dbReference type="GO" id="GO:0005634">
    <property type="term" value="C:nucleus"/>
    <property type="evidence" value="ECO:0007669"/>
    <property type="project" value="TreeGrafter"/>
</dbReference>
<reference evidence="4 5" key="1">
    <citation type="submission" date="2018-05" db="EMBL/GenBank/DDBJ databases">
        <title>Draft genome sequence of Scytalidium lignicola DSM 105466, a ubiquitous saprotrophic fungus.</title>
        <authorList>
            <person name="Buettner E."/>
            <person name="Gebauer A.M."/>
            <person name="Hofrichter M."/>
            <person name="Liers C."/>
            <person name="Kellner H."/>
        </authorList>
    </citation>
    <scope>NUCLEOTIDE SEQUENCE [LARGE SCALE GENOMIC DNA]</scope>
    <source>
        <strain evidence="4 5">DSM 105466</strain>
    </source>
</reference>
<proteinExistence type="inferred from homology"/>
<evidence type="ECO:0000256" key="1">
    <source>
        <dbReference type="ARBA" id="ARBA00006328"/>
    </source>
</evidence>
<comment type="caution">
    <text evidence="4">The sequence shown here is derived from an EMBL/GenBank/DDBJ whole genome shotgun (WGS) entry which is preliminary data.</text>
</comment>
<keyword evidence="5" id="KW-1185">Reference proteome</keyword>
<comment type="similarity">
    <text evidence="1">Belongs to the NmrA-type oxidoreductase family.</text>
</comment>
<dbReference type="EMBL" id="NCSJ02000083">
    <property type="protein sequence ID" value="RFU31109.1"/>
    <property type="molecule type" value="Genomic_DNA"/>
</dbReference>
<protein>
    <recommendedName>
        <fullName evidence="3">NmrA-like domain-containing protein</fullName>
    </recommendedName>
</protein>
<keyword evidence="2" id="KW-0521">NADP</keyword>
<dbReference type="AlphaFoldDB" id="A0A3E2HCG2"/>
<dbReference type="Proteomes" id="UP000258309">
    <property type="component" value="Unassembled WGS sequence"/>
</dbReference>
<dbReference type="SUPFAM" id="SSF51735">
    <property type="entry name" value="NAD(P)-binding Rossmann-fold domains"/>
    <property type="match status" value="1"/>
</dbReference>
<evidence type="ECO:0000313" key="4">
    <source>
        <dbReference type="EMBL" id="RFU31109.1"/>
    </source>
</evidence>
<organism evidence="4 5">
    <name type="scientific">Scytalidium lignicola</name>
    <name type="common">Hyphomycete</name>
    <dbReference type="NCBI Taxonomy" id="5539"/>
    <lineage>
        <taxon>Eukaryota</taxon>
        <taxon>Fungi</taxon>
        <taxon>Dikarya</taxon>
        <taxon>Ascomycota</taxon>
        <taxon>Pezizomycotina</taxon>
        <taxon>Leotiomycetes</taxon>
        <taxon>Leotiomycetes incertae sedis</taxon>
        <taxon>Scytalidium</taxon>
    </lineage>
</organism>
<dbReference type="OMA" id="DGMDLEV"/>
<dbReference type="STRING" id="5539.A0A3E2HCG2"/>